<organism evidence="5 6">
    <name type="scientific">Prolixibacter denitrificans</name>
    <dbReference type="NCBI Taxonomy" id="1541063"/>
    <lineage>
        <taxon>Bacteria</taxon>
        <taxon>Pseudomonadati</taxon>
        <taxon>Bacteroidota</taxon>
        <taxon>Bacteroidia</taxon>
        <taxon>Marinilabiliales</taxon>
        <taxon>Prolixibacteraceae</taxon>
        <taxon>Prolixibacter</taxon>
    </lineage>
</organism>
<keyword evidence="2" id="KW-0560">Oxidoreductase</keyword>
<dbReference type="NCBIfam" id="TIGR00557">
    <property type="entry name" value="pdxA"/>
    <property type="match status" value="1"/>
</dbReference>
<dbReference type="RefSeq" id="WP_106541193.1">
    <property type="nucleotide sequence ID" value="NZ_BLAU01000001.1"/>
</dbReference>
<dbReference type="SUPFAM" id="SSF53659">
    <property type="entry name" value="Isocitrate/Isopropylmalate dehydrogenase-like"/>
    <property type="match status" value="1"/>
</dbReference>
<comment type="caution">
    <text evidence="5">The sequence shown here is derived from an EMBL/GenBank/DDBJ whole genome shotgun (WGS) entry which is preliminary data.</text>
</comment>
<dbReference type="GO" id="GO:0046872">
    <property type="term" value="F:metal ion binding"/>
    <property type="evidence" value="ECO:0007669"/>
    <property type="project" value="UniProtKB-KW"/>
</dbReference>
<gene>
    <name evidence="4" type="primary">pdxA</name>
    <name evidence="5" type="ORF">CLV93_102396</name>
    <name evidence="4" type="ORF">JCM18694_10180</name>
</gene>
<evidence type="ECO:0000256" key="2">
    <source>
        <dbReference type="ARBA" id="ARBA00023002"/>
    </source>
</evidence>
<reference evidence="4 7" key="2">
    <citation type="submission" date="2019-10" db="EMBL/GenBank/DDBJ databases">
        <title>Prolixibacter strains distinguished by the presence of nitrate reductase genes were adept at nitrate-dependent anaerobic corrosion of metallic iron and carbon steel.</title>
        <authorList>
            <person name="Iino T."/>
            <person name="Shono N."/>
            <person name="Ito K."/>
            <person name="Nakamura R."/>
            <person name="Sueoka K."/>
            <person name="Harayama S."/>
            <person name="Ohkuma M."/>
        </authorList>
    </citation>
    <scope>NUCLEOTIDE SEQUENCE [LARGE SCALE GENOMIC DNA]</scope>
    <source>
        <strain evidence="4 7">MIC1-1</strain>
    </source>
</reference>
<evidence type="ECO:0000256" key="3">
    <source>
        <dbReference type="ARBA" id="ARBA00023027"/>
    </source>
</evidence>
<evidence type="ECO:0000313" key="5">
    <source>
        <dbReference type="EMBL" id="PSK84606.1"/>
    </source>
</evidence>
<evidence type="ECO:0000313" key="4">
    <source>
        <dbReference type="EMBL" id="GET20772.1"/>
    </source>
</evidence>
<evidence type="ECO:0000313" key="6">
    <source>
        <dbReference type="Proteomes" id="UP000240621"/>
    </source>
</evidence>
<dbReference type="Proteomes" id="UP000240621">
    <property type="component" value="Unassembled WGS sequence"/>
</dbReference>
<evidence type="ECO:0000256" key="1">
    <source>
        <dbReference type="ARBA" id="ARBA00022723"/>
    </source>
</evidence>
<dbReference type="EMBL" id="PYGC01000002">
    <property type="protein sequence ID" value="PSK84606.1"/>
    <property type="molecule type" value="Genomic_DNA"/>
</dbReference>
<keyword evidence="3" id="KW-0520">NAD</keyword>
<dbReference type="EMBL" id="BLAU01000001">
    <property type="protein sequence ID" value="GET20772.1"/>
    <property type="molecule type" value="Genomic_DNA"/>
</dbReference>
<reference evidence="5 6" key="1">
    <citation type="submission" date="2018-03" db="EMBL/GenBank/DDBJ databases">
        <title>Genomic Encyclopedia of Archaeal and Bacterial Type Strains, Phase II (KMG-II): from individual species to whole genera.</title>
        <authorList>
            <person name="Goeker M."/>
        </authorList>
    </citation>
    <scope>NUCLEOTIDE SEQUENCE [LARGE SCALE GENOMIC DNA]</scope>
    <source>
        <strain evidence="5 6">DSM 27267</strain>
    </source>
</reference>
<accession>A0A2P8CI20</accession>
<dbReference type="GO" id="GO:0051287">
    <property type="term" value="F:NAD binding"/>
    <property type="evidence" value="ECO:0007669"/>
    <property type="project" value="InterPro"/>
</dbReference>
<dbReference type="AlphaFoldDB" id="A0A2P8CI20"/>
<dbReference type="Gene3D" id="3.40.718.10">
    <property type="entry name" value="Isopropylmalate Dehydrogenase"/>
    <property type="match status" value="1"/>
</dbReference>
<evidence type="ECO:0000313" key="7">
    <source>
        <dbReference type="Proteomes" id="UP000396862"/>
    </source>
</evidence>
<proteinExistence type="predicted"/>
<dbReference type="PANTHER" id="PTHR30004:SF6">
    <property type="entry name" value="D-THREONATE 4-PHOSPHATE DEHYDROGENASE"/>
    <property type="match status" value="1"/>
</dbReference>
<dbReference type="Pfam" id="PF04166">
    <property type="entry name" value="PdxA"/>
    <property type="match status" value="1"/>
</dbReference>
<name>A0A2P8CI20_9BACT</name>
<sequence>MKQHIVKVGITHGDINGIGYEVIMKALLDNRIMENCTPIVYGSPKVAAYHRKALNINNFSFNHINTAEEAVPKRPNIINCIDENIRVELGKSTKMAGEASYMALEAAVKDIKEGKIDVLITAPINKENIQSNVFHFPGHTQYLAEEFKADDHLMLMVSNDLKVGIVTEHIPLSKVASTITTDMILSKLRVLNRTLMEDFTLHKPRIAVLALNPHAGDHGLIGDEEEREIIPAIKAANEEGMIAMGPYPADGFFGSSDYKKFDAILAMYHDQGLTPFKLASFESGVNFTAGLPIVRTSPGHGTAYSLAGEGTASEDSFRNAMYLAIDLFLNREQYKEFSKDPLQSQEIDRTGGE</sequence>
<dbReference type="PANTHER" id="PTHR30004">
    <property type="entry name" value="4-HYDROXYTHREONINE-4-PHOSPHATE DEHYDROGENASE"/>
    <property type="match status" value="1"/>
</dbReference>
<keyword evidence="1" id="KW-0479">Metal-binding</keyword>
<dbReference type="Proteomes" id="UP000396862">
    <property type="component" value="Unassembled WGS sequence"/>
</dbReference>
<dbReference type="GO" id="GO:0016491">
    <property type="term" value="F:oxidoreductase activity"/>
    <property type="evidence" value="ECO:0007669"/>
    <property type="project" value="UniProtKB-KW"/>
</dbReference>
<keyword evidence="7" id="KW-1185">Reference proteome</keyword>
<dbReference type="OrthoDB" id="9801783at2"/>
<dbReference type="InterPro" id="IPR005255">
    <property type="entry name" value="PdxA_fam"/>
</dbReference>
<protein>
    <submittedName>
        <fullName evidence="5">4-hydroxythreonine-4-phosphate dehydrogenase</fullName>
    </submittedName>
</protein>